<comment type="caution">
    <text evidence="1">The sequence shown here is derived from an EMBL/GenBank/DDBJ whole genome shotgun (WGS) entry which is preliminary data.</text>
</comment>
<protein>
    <submittedName>
        <fullName evidence="1">Uncharacterized protein</fullName>
    </submittedName>
</protein>
<dbReference type="AlphaFoldDB" id="A0A1J4V1C0"/>
<dbReference type="EMBL" id="MNVM01000013">
    <property type="protein sequence ID" value="OIO29755.1"/>
    <property type="molecule type" value="Genomic_DNA"/>
</dbReference>
<accession>A0A1J4V1C0</accession>
<evidence type="ECO:0000313" key="2">
    <source>
        <dbReference type="Proteomes" id="UP000185769"/>
    </source>
</evidence>
<proteinExistence type="predicted"/>
<organism evidence="1 2">
    <name type="scientific">Candidatus Nomurabacteria bacterium CG1_02_31_12</name>
    <dbReference type="NCBI Taxonomy" id="1805280"/>
    <lineage>
        <taxon>Bacteria</taxon>
        <taxon>Candidatus Nomuraibacteriota</taxon>
    </lineage>
</organism>
<reference evidence="1 2" key="1">
    <citation type="journal article" date="2016" name="Environ. Microbiol.">
        <title>Genomic resolution of a cold subsurface aquifer community provides metabolic insights for novel microbes adapted to high CO concentrations.</title>
        <authorList>
            <person name="Probst A.J."/>
            <person name="Castelle C.J."/>
            <person name="Singh A."/>
            <person name="Brown C.T."/>
            <person name="Anantharaman K."/>
            <person name="Sharon I."/>
            <person name="Hug L.A."/>
            <person name="Burstein D."/>
            <person name="Emerson J.B."/>
            <person name="Thomas B.C."/>
            <person name="Banfield J.F."/>
        </authorList>
    </citation>
    <scope>NUCLEOTIDE SEQUENCE [LARGE SCALE GENOMIC DNA]</scope>
    <source>
        <strain evidence="1">CG1_02_31_12</strain>
    </source>
</reference>
<evidence type="ECO:0000313" key="1">
    <source>
        <dbReference type="EMBL" id="OIO29755.1"/>
    </source>
</evidence>
<gene>
    <name evidence="1" type="ORF">AUJ22_00790</name>
</gene>
<name>A0A1J4V1C0_9BACT</name>
<dbReference type="Proteomes" id="UP000185769">
    <property type="component" value="Unassembled WGS sequence"/>
</dbReference>
<dbReference type="STRING" id="1805280.AUJ22_00790"/>
<dbReference type="InterPro" id="IPR024530">
    <property type="entry name" value="QSregVF_b"/>
</dbReference>
<dbReference type="Pfam" id="PF12843">
    <property type="entry name" value="QSregVF_b"/>
    <property type="match status" value="1"/>
</dbReference>
<sequence>MTAERFPFGVHEGKLLEDIPSDYLQWCLRTIKDADLLAAIEDEMETRDQISGHFYDDISMLNKEMDIDTGELNK</sequence>